<gene>
    <name evidence="1" type="ORF">FAES_3484</name>
</gene>
<dbReference type="Proteomes" id="UP000011058">
    <property type="component" value="Chromosome"/>
</dbReference>
<protein>
    <submittedName>
        <fullName evidence="1">Uncharacterized protein</fullName>
    </submittedName>
</protein>
<dbReference type="STRING" id="1166018.FAES_3484"/>
<keyword evidence="2" id="KW-1185">Reference proteome</keyword>
<organism evidence="1 2">
    <name type="scientific">Fibrella aestuarina BUZ 2</name>
    <dbReference type="NCBI Taxonomy" id="1166018"/>
    <lineage>
        <taxon>Bacteria</taxon>
        <taxon>Pseudomonadati</taxon>
        <taxon>Bacteroidota</taxon>
        <taxon>Cytophagia</taxon>
        <taxon>Cytophagales</taxon>
        <taxon>Spirosomataceae</taxon>
        <taxon>Fibrella</taxon>
    </lineage>
</organism>
<proteinExistence type="predicted"/>
<dbReference type="OrthoDB" id="951515at2"/>
<evidence type="ECO:0000313" key="2">
    <source>
        <dbReference type="Proteomes" id="UP000011058"/>
    </source>
</evidence>
<dbReference type="EMBL" id="HE796683">
    <property type="protein sequence ID" value="CCH01491.1"/>
    <property type="molecule type" value="Genomic_DNA"/>
</dbReference>
<sequence>MKNTLTSLWSVAKLVGLAESVPMQTTRVYEGHVGNYPVSLTLTTADNLAYGTLVYTRSGIPIQVVGTLHGSSLLMHEFDKKGNVMGVYSGKRTSKGFLGLWNSPSAAGPEMPFDLTGGVTNKPEKPLKLTDLTGTYEYNFGPKASSATLYVQQLDARKIWMAMQGVTGEPARQLAIIDRTLLRLSGNQAIYTSAEKGKCAIKLTFFNNGACVDFLNDSANCGFGDAATVTGNYVRTNSQTPLFQYLN</sequence>
<evidence type="ECO:0000313" key="1">
    <source>
        <dbReference type="EMBL" id="CCH01491.1"/>
    </source>
</evidence>
<dbReference type="HOGENOM" id="CLU_1159645_0_0_10"/>
<dbReference type="AlphaFoldDB" id="I0KBI8"/>
<reference evidence="1 2" key="1">
    <citation type="journal article" date="2012" name="J. Bacteriol.">
        <title>Genome Sequence of Fibrella aestuarina BUZ 2T, a Filamentous Marine Bacterium.</title>
        <authorList>
            <person name="Filippini M."/>
            <person name="Qi W."/>
            <person name="Blom J."/>
            <person name="Goesmann A."/>
            <person name="Smits T.H."/>
            <person name="Bagheri H.C."/>
        </authorList>
    </citation>
    <scope>NUCLEOTIDE SEQUENCE [LARGE SCALE GENOMIC DNA]</scope>
    <source>
        <strain evidence="2">BUZ 2T</strain>
    </source>
</reference>
<name>I0KBI8_9BACT</name>
<accession>I0KBI8</accession>
<dbReference type="RefSeq" id="WP_015332590.1">
    <property type="nucleotide sequence ID" value="NC_020054.1"/>
</dbReference>
<dbReference type="eggNOG" id="ENOG5033M7Y">
    <property type="taxonomic scope" value="Bacteria"/>
</dbReference>
<dbReference type="KEGG" id="fae:FAES_3484"/>